<comment type="caution">
    <text evidence="1">The sequence shown here is derived from an EMBL/GenBank/DDBJ whole genome shotgun (WGS) entry which is preliminary data.</text>
</comment>
<proteinExistence type="predicted"/>
<protein>
    <submittedName>
        <fullName evidence="1">Uncharacterized protein</fullName>
    </submittedName>
</protein>
<dbReference type="AlphaFoldDB" id="A0A645G8C4"/>
<gene>
    <name evidence="1" type="ORF">SDC9_170270</name>
</gene>
<evidence type="ECO:0000313" key="1">
    <source>
        <dbReference type="EMBL" id="MPN22885.1"/>
    </source>
</evidence>
<sequence length="79" mass="8501">METGIYDLVSDHGIDGGDEPHLFTGRFENMIDQIGGGGLAVRTRNSDDGHFSGGKIIKGSGQIGHGFARVFNAQIRDRQ</sequence>
<accession>A0A645G8C4</accession>
<organism evidence="1">
    <name type="scientific">bioreactor metagenome</name>
    <dbReference type="NCBI Taxonomy" id="1076179"/>
    <lineage>
        <taxon>unclassified sequences</taxon>
        <taxon>metagenomes</taxon>
        <taxon>ecological metagenomes</taxon>
    </lineage>
</organism>
<reference evidence="1" key="1">
    <citation type="submission" date="2019-08" db="EMBL/GenBank/DDBJ databases">
        <authorList>
            <person name="Kucharzyk K."/>
            <person name="Murdoch R.W."/>
            <person name="Higgins S."/>
            <person name="Loffler F."/>
        </authorList>
    </citation>
    <scope>NUCLEOTIDE SEQUENCE</scope>
</reference>
<dbReference type="EMBL" id="VSSQ01071228">
    <property type="protein sequence ID" value="MPN22885.1"/>
    <property type="molecule type" value="Genomic_DNA"/>
</dbReference>
<name>A0A645G8C4_9ZZZZ</name>